<protein>
    <submittedName>
        <fullName evidence="3">PAB1 binding protein-like protein</fullName>
    </submittedName>
</protein>
<dbReference type="PANTHER" id="PTHR12854:SF7">
    <property type="entry name" value="ATAXIN-2 HOMOLOG"/>
    <property type="match status" value="1"/>
</dbReference>
<gene>
    <name evidence="3" type="ORF">P280DRAFT_410741</name>
</gene>
<dbReference type="GO" id="GO:0010494">
    <property type="term" value="C:cytoplasmic stress granule"/>
    <property type="evidence" value="ECO:0007669"/>
    <property type="project" value="TreeGrafter"/>
</dbReference>
<feature type="region of interest" description="Disordered" evidence="1">
    <location>
        <begin position="723"/>
        <end position="751"/>
    </location>
</feature>
<evidence type="ECO:0000313" key="3">
    <source>
        <dbReference type="EMBL" id="KAF2635826.1"/>
    </source>
</evidence>
<feature type="compositionally biased region" description="Pro residues" evidence="1">
    <location>
        <begin position="986"/>
        <end position="1011"/>
    </location>
</feature>
<feature type="domain" description="LsmAD" evidence="2">
    <location>
        <begin position="233"/>
        <end position="305"/>
    </location>
</feature>
<feature type="compositionally biased region" description="Polar residues" evidence="1">
    <location>
        <begin position="784"/>
        <end position="796"/>
    </location>
</feature>
<dbReference type="InterPro" id="IPR009604">
    <property type="entry name" value="LsmAD_domain"/>
</dbReference>
<name>A0A6A6RKV6_9PLEO</name>
<feature type="compositionally biased region" description="Polar residues" evidence="1">
    <location>
        <begin position="33"/>
        <end position="57"/>
    </location>
</feature>
<feature type="region of interest" description="Disordered" evidence="1">
    <location>
        <begin position="417"/>
        <end position="438"/>
    </location>
</feature>
<feature type="compositionally biased region" description="Low complexity" evidence="1">
    <location>
        <begin position="600"/>
        <end position="609"/>
    </location>
</feature>
<accession>A0A6A6RKV6</accession>
<dbReference type="InterPro" id="IPR025852">
    <property type="entry name" value="SM_dom_ATX"/>
</dbReference>
<feature type="compositionally biased region" description="Pro residues" evidence="1">
    <location>
        <begin position="619"/>
        <end position="628"/>
    </location>
</feature>
<keyword evidence="4" id="KW-1185">Reference proteome</keyword>
<dbReference type="Proteomes" id="UP000799753">
    <property type="component" value="Unassembled WGS sequence"/>
</dbReference>
<feature type="region of interest" description="Disordered" evidence="1">
    <location>
        <begin position="767"/>
        <end position="848"/>
    </location>
</feature>
<feature type="compositionally biased region" description="Polar residues" evidence="1">
    <location>
        <begin position="725"/>
        <end position="738"/>
    </location>
</feature>
<feature type="compositionally biased region" description="Polar residues" evidence="1">
    <location>
        <begin position="692"/>
        <end position="701"/>
    </location>
</feature>
<sequence length="1060" mass="114536">MTTAAKGADGARKQAGSPVDAAQKKPPQPRAWQGTNPITQRPSNANSNGVANTSRPSQAPAPLSGESASPVKHLSDRMYYLLANLSGLPGNITLKNGEKYTGVLSGTSLDPTELRYVFKMVKKVQAAGDTVVNGTAEASDDYIGAGDNYVMSFDMSDVADFHVNNVILDKTLSKGQNGVSSFRTDTDISGNMAVRERTLQKWEPASDANANLSLESSGQAAGWDQFAVNERLFGVRSDYDENIYTTTIDRSHPQYAERAALAEKKAREIEASSALNAHVTEERAENAATDREGDEEDLYSGVYRPLAAGGPNTYTPPARRAPTSQPTVKGAPVDPAIISSQLARPDPTAATTAQRTTSPSVEKRATPEPTKSDAVPKPTVPAPTKAELPKEDTPKTETKPAGSAHSVVFNQMQKPGSALKPIAGVPTRKPGRPENATANVEHDLLDSFKQFSAAEKLRMSERQRNIARESKAVKLNDLKKFSQNFKLNTPVPSDLVPILAKDEGKQQLIVQKALKAVEELKVTPPKTVATMDLKSAPRPTNVKPEVTQPPQNTTSDRQQNQRTRPGQNQYGSQSMRNGGHNQNMNQGAPRHQGLLGPRLQMNQQQHKQQGGAPYNGVPQPIPNLPPTGPSASPSGSGIQTPMSNQSRGFSAKAPEFKPNPAAGSFIPGGSPSTHSSPRPESVSKPDPPRKVQITSFFSSQRPSKKTMDLTESFNPITRLTKDAAQDSQKARQYQNNGGIQPPYHTPPTWVFPEAHNEKGYIDMFERPTSAPVSAPHNPMGNGQIPHQHQLPPQFQGPQGAHQGPTPHQTPRNLPVQPQHGHGAHHFDSQHMQFSHSNPPMQQSPGPRHMPPYMYGQQPQPMGYPQQMQMQPFMNPSVQHVPMRGGGAHGPQFVTPPGPAIGAQMMTNQHSNGPYMNMPGNPQMPMYSGAPGHGYPQYPAQMQAGPGANGFSPRVSGAPLMAHQNSQQGHQPQHLMYMQPGAQGPPMFGPVPPGQMAPMRGPYPQPHQPPYSSPHQQHQFPQQHRGTPSGSYAQPMMPQHSLPPQVPPTGPANHGPEEEVK</sequence>
<dbReference type="GO" id="GO:0034063">
    <property type="term" value="P:stress granule assembly"/>
    <property type="evidence" value="ECO:0007669"/>
    <property type="project" value="TreeGrafter"/>
</dbReference>
<evidence type="ECO:0000259" key="2">
    <source>
        <dbReference type="SMART" id="SM01272"/>
    </source>
</evidence>
<dbReference type="AlphaFoldDB" id="A0A6A6RKV6"/>
<feature type="compositionally biased region" description="Polar residues" evidence="1">
    <location>
        <begin position="638"/>
        <end position="648"/>
    </location>
</feature>
<dbReference type="EMBL" id="MU006802">
    <property type="protein sequence ID" value="KAF2635826.1"/>
    <property type="molecule type" value="Genomic_DNA"/>
</dbReference>
<reference evidence="3" key="1">
    <citation type="journal article" date="2020" name="Stud. Mycol.">
        <title>101 Dothideomycetes genomes: a test case for predicting lifestyles and emergence of pathogens.</title>
        <authorList>
            <person name="Haridas S."/>
            <person name="Albert R."/>
            <person name="Binder M."/>
            <person name="Bloem J."/>
            <person name="Labutti K."/>
            <person name="Salamov A."/>
            <person name="Andreopoulos B."/>
            <person name="Baker S."/>
            <person name="Barry K."/>
            <person name="Bills G."/>
            <person name="Bluhm B."/>
            <person name="Cannon C."/>
            <person name="Castanera R."/>
            <person name="Culley D."/>
            <person name="Daum C."/>
            <person name="Ezra D."/>
            <person name="Gonzalez J."/>
            <person name="Henrissat B."/>
            <person name="Kuo A."/>
            <person name="Liang C."/>
            <person name="Lipzen A."/>
            <person name="Lutzoni F."/>
            <person name="Magnuson J."/>
            <person name="Mondo S."/>
            <person name="Nolan M."/>
            <person name="Ohm R."/>
            <person name="Pangilinan J."/>
            <person name="Park H.-J."/>
            <person name="Ramirez L."/>
            <person name="Alfaro M."/>
            <person name="Sun H."/>
            <person name="Tritt A."/>
            <person name="Yoshinaga Y."/>
            <person name="Zwiers L.-H."/>
            <person name="Turgeon B."/>
            <person name="Goodwin S."/>
            <person name="Spatafora J."/>
            <person name="Crous P."/>
            <person name="Grigoriev I."/>
        </authorList>
    </citation>
    <scope>NUCLEOTIDE SEQUENCE</scope>
    <source>
        <strain evidence="3">CBS 473.64</strain>
    </source>
</reference>
<dbReference type="Pfam" id="PF06741">
    <property type="entry name" value="LsmAD"/>
    <property type="match status" value="1"/>
</dbReference>
<dbReference type="InterPro" id="IPR045117">
    <property type="entry name" value="ATXN2-like"/>
</dbReference>
<dbReference type="Pfam" id="PF14438">
    <property type="entry name" value="SM-ATX"/>
    <property type="match status" value="1"/>
</dbReference>
<dbReference type="GO" id="GO:0003729">
    <property type="term" value="F:mRNA binding"/>
    <property type="evidence" value="ECO:0007669"/>
    <property type="project" value="TreeGrafter"/>
</dbReference>
<feature type="compositionally biased region" description="Basic and acidic residues" evidence="1">
    <location>
        <begin position="387"/>
        <end position="398"/>
    </location>
</feature>
<evidence type="ECO:0000256" key="1">
    <source>
        <dbReference type="SAM" id="MobiDB-lite"/>
    </source>
</evidence>
<feature type="compositionally biased region" description="Polar residues" evidence="1">
    <location>
        <begin position="349"/>
        <end position="360"/>
    </location>
</feature>
<evidence type="ECO:0000313" key="4">
    <source>
        <dbReference type="Proteomes" id="UP000799753"/>
    </source>
</evidence>
<dbReference type="PANTHER" id="PTHR12854">
    <property type="entry name" value="ATAXIN 2-RELATED"/>
    <property type="match status" value="1"/>
</dbReference>
<proteinExistence type="predicted"/>
<feature type="compositionally biased region" description="Low complexity" evidence="1">
    <location>
        <begin position="1012"/>
        <end position="1023"/>
    </location>
</feature>
<feature type="region of interest" description="Disordered" evidence="1">
    <location>
        <begin position="1"/>
        <end position="69"/>
    </location>
</feature>
<feature type="compositionally biased region" description="Polar residues" evidence="1">
    <location>
        <begin position="829"/>
        <end position="844"/>
    </location>
</feature>
<dbReference type="SMART" id="SM01272">
    <property type="entry name" value="LsmAD"/>
    <property type="match status" value="1"/>
</dbReference>
<dbReference type="OrthoDB" id="2275718at2759"/>
<organism evidence="3 4">
    <name type="scientific">Massarina eburnea CBS 473.64</name>
    <dbReference type="NCBI Taxonomy" id="1395130"/>
    <lineage>
        <taxon>Eukaryota</taxon>
        <taxon>Fungi</taxon>
        <taxon>Dikarya</taxon>
        <taxon>Ascomycota</taxon>
        <taxon>Pezizomycotina</taxon>
        <taxon>Dothideomycetes</taxon>
        <taxon>Pleosporomycetidae</taxon>
        <taxon>Pleosporales</taxon>
        <taxon>Massarineae</taxon>
        <taxon>Massarinaceae</taxon>
        <taxon>Massarina</taxon>
    </lineage>
</organism>
<feature type="compositionally biased region" description="Polar residues" evidence="1">
    <location>
        <begin position="548"/>
        <end position="586"/>
    </location>
</feature>
<feature type="region of interest" description="Disordered" evidence="1">
    <location>
        <begin position="528"/>
        <end position="710"/>
    </location>
</feature>
<feature type="region of interest" description="Disordered" evidence="1">
    <location>
        <begin position="980"/>
        <end position="1060"/>
    </location>
</feature>
<feature type="region of interest" description="Disordered" evidence="1">
    <location>
        <begin position="305"/>
        <end position="403"/>
    </location>
</feature>